<sequence>MCEGANSNTRLLNPLCSIAAVAVLLAVWQDVAAGAATLPFRPCVNTPTGVNVMLNQASCASPTKFIHVKADLDWSDERTMWRCWNM</sequence>
<feature type="signal peptide" evidence="1">
    <location>
        <begin position="1"/>
        <end position="33"/>
    </location>
</feature>
<proteinExistence type="predicted"/>
<organism evidence="2 3">
    <name type="scientific">Portunus trituberculatus</name>
    <name type="common">Swimming crab</name>
    <name type="synonym">Neptunus trituberculatus</name>
    <dbReference type="NCBI Taxonomy" id="210409"/>
    <lineage>
        <taxon>Eukaryota</taxon>
        <taxon>Metazoa</taxon>
        <taxon>Ecdysozoa</taxon>
        <taxon>Arthropoda</taxon>
        <taxon>Crustacea</taxon>
        <taxon>Multicrustacea</taxon>
        <taxon>Malacostraca</taxon>
        <taxon>Eumalacostraca</taxon>
        <taxon>Eucarida</taxon>
        <taxon>Decapoda</taxon>
        <taxon>Pleocyemata</taxon>
        <taxon>Brachyura</taxon>
        <taxon>Eubrachyura</taxon>
        <taxon>Portunoidea</taxon>
        <taxon>Portunidae</taxon>
        <taxon>Portuninae</taxon>
        <taxon>Portunus</taxon>
    </lineage>
</organism>
<keyword evidence="3" id="KW-1185">Reference proteome</keyword>
<protein>
    <submittedName>
        <fullName evidence="2">Uncharacterized protein</fullName>
    </submittedName>
</protein>
<accession>A0A5B7GJQ4</accession>
<name>A0A5B7GJQ4_PORTR</name>
<evidence type="ECO:0000256" key="1">
    <source>
        <dbReference type="SAM" id="SignalP"/>
    </source>
</evidence>
<feature type="chain" id="PRO_5022997731" evidence="1">
    <location>
        <begin position="34"/>
        <end position="86"/>
    </location>
</feature>
<reference evidence="2 3" key="1">
    <citation type="submission" date="2019-05" db="EMBL/GenBank/DDBJ databases">
        <title>Another draft genome of Portunus trituberculatus and its Hox gene families provides insights of decapod evolution.</title>
        <authorList>
            <person name="Jeong J.-H."/>
            <person name="Song I."/>
            <person name="Kim S."/>
            <person name="Choi T."/>
            <person name="Kim D."/>
            <person name="Ryu S."/>
            <person name="Kim W."/>
        </authorList>
    </citation>
    <scope>NUCLEOTIDE SEQUENCE [LARGE SCALE GENOMIC DNA]</scope>
    <source>
        <tissue evidence="2">Muscle</tissue>
    </source>
</reference>
<dbReference type="Proteomes" id="UP000324222">
    <property type="component" value="Unassembled WGS sequence"/>
</dbReference>
<dbReference type="EMBL" id="VSRR010017417">
    <property type="protein sequence ID" value="MPC60351.1"/>
    <property type="molecule type" value="Genomic_DNA"/>
</dbReference>
<keyword evidence="1" id="KW-0732">Signal</keyword>
<dbReference type="AlphaFoldDB" id="A0A5B7GJQ4"/>
<evidence type="ECO:0000313" key="3">
    <source>
        <dbReference type="Proteomes" id="UP000324222"/>
    </source>
</evidence>
<gene>
    <name evidence="2" type="ORF">E2C01_054393</name>
</gene>
<evidence type="ECO:0000313" key="2">
    <source>
        <dbReference type="EMBL" id="MPC60351.1"/>
    </source>
</evidence>
<comment type="caution">
    <text evidence="2">The sequence shown here is derived from an EMBL/GenBank/DDBJ whole genome shotgun (WGS) entry which is preliminary data.</text>
</comment>